<name>A0AAC9HRQ2_9PSEU</name>
<feature type="domain" description="CBS" evidence="3">
    <location>
        <begin position="8"/>
        <end position="65"/>
    </location>
</feature>
<dbReference type="RefSeq" id="WP_069848972.1">
    <property type="nucleotide sequence ID" value="NZ_CP014859.1"/>
</dbReference>
<dbReference type="SMART" id="SM00116">
    <property type="entry name" value="CBS"/>
    <property type="match status" value="2"/>
</dbReference>
<proteinExistence type="predicted"/>
<organism evidence="4 5">
    <name type="scientific">Actinoalloteichus hymeniacidonis</name>
    <dbReference type="NCBI Taxonomy" id="340345"/>
    <lineage>
        <taxon>Bacteria</taxon>
        <taxon>Bacillati</taxon>
        <taxon>Actinomycetota</taxon>
        <taxon>Actinomycetes</taxon>
        <taxon>Pseudonocardiales</taxon>
        <taxon>Pseudonocardiaceae</taxon>
        <taxon>Actinoalloteichus</taxon>
    </lineage>
</organism>
<dbReference type="EMBL" id="CP014859">
    <property type="protein sequence ID" value="AOS63275.1"/>
    <property type="molecule type" value="Genomic_DNA"/>
</dbReference>
<reference evidence="5" key="1">
    <citation type="submission" date="2016-03" db="EMBL/GenBank/DDBJ databases">
        <title>Complete genome sequence of the type strain Actinoalloteichus hymeniacidonis DSM 45092.</title>
        <authorList>
            <person name="Schaffert L."/>
            <person name="Albersmeier A."/>
            <person name="Winkler A."/>
            <person name="Kalinowski J."/>
            <person name="Zotchev S."/>
            <person name="Ruckert C."/>
        </authorList>
    </citation>
    <scope>NUCLEOTIDE SEQUENCE [LARGE SCALE GENOMIC DNA]</scope>
    <source>
        <strain evidence="5">HPA177(T) (DSM 45092(T))</strain>
    </source>
</reference>
<sequence>MTAARHIMTPDPALLSAEDNLRAAAHRMQELGVDSMPICDSEGSLLAMLSERQIARHVLAGELDAEETNIGELRGGEPISILPDDSAEGLINIMIDNRLRRLPVLDGPRLIGMVSLASAAEAMPEDDIGLVIEALAIP</sequence>
<dbReference type="AlphaFoldDB" id="A0AAC9HRQ2"/>
<evidence type="ECO:0000256" key="2">
    <source>
        <dbReference type="PROSITE-ProRule" id="PRU00703"/>
    </source>
</evidence>
<dbReference type="Gene3D" id="3.10.580.10">
    <property type="entry name" value="CBS-domain"/>
    <property type="match status" value="1"/>
</dbReference>
<dbReference type="Pfam" id="PF00571">
    <property type="entry name" value="CBS"/>
    <property type="match status" value="2"/>
</dbReference>
<keyword evidence="5" id="KW-1185">Reference proteome</keyword>
<evidence type="ECO:0000256" key="1">
    <source>
        <dbReference type="ARBA" id="ARBA00023122"/>
    </source>
</evidence>
<accession>A0AAC9HRQ2</accession>
<dbReference type="PROSITE" id="PS51371">
    <property type="entry name" value="CBS"/>
    <property type="match status" value="2"/>
</dbReference>
<keyword evidence="1 2" id="KW-0129">CBS domain</keyword>
<dbReference type="KEGG" id="ahm:TL08_12305"/>
<gene>
    <name evidence="4" type="ORF">TL08_12305</name>
</gene>
<dbReference type="SUPFAM" id="SSF54631">
    <property type="entry name" value="CBS-domain pair"/>
    <property type="match status" value="1"/>
</dbReference>
<dbReference type="InterPro" id="IPR000644">
    <property type="entry name" value="CBS_dom"/>
</dbReference>
<dbReference type="Proteomes" id="UP000095210">
    <property type="component" value="Chromosome"/>
</dbReference>
<dbReference type="PANTHER" id="PTHR43080">
    <property type="entry name" value="CBS DOMAIN-CONTAINING PROTEIN CBSX3, MITOCHONDRIAL"/>
    <property type="match status" value="1"/>
</dbReference>
<evidence type="ECO:0000313" key="5">
    <source>
        <dbReference type="Proteomes" id="UP000095210"/>
    </source>
</evidence>
<dbReference type="InterPro" id="IPR051257">
    <property type="entry name" value="Diverse_CBS-Domain"/>
</dbReference>
<evidence type="ECO:0000313" key="4">
    <source>
        <dbReference type="EMBL" id="AOS63275.1"/>
    </source>
</evidence>
<dbReference type="InterPro" id="IPR046342">
    <property type="entry name" value="CBS_dom_sf"/>
</dbReference>
<protein>
    <submittedName>
        <fullName evidence="4">CBS domain-containing protein</fullName>
    </submittedName>
</protein>
<evidence type="ECO:0000259" key="3">
    <source>
        <dbReference type="PROSITE" id="PS51371"/>
    </source>
</evidence>
<dbReference type="PANTHER" id="PTHR43080:SF2">
    <property type="entry name" value="CBS DOMAIN-CONTAINING PROTEIN"/>
    <property type="match status" value="1"/>
</dbReference>
<feature type="domain" description="CBS" evidence="3">
    <location>
        <begin position="72"/>
        <end position="130"/>
    </location>
</feature>